<name>A0A834HJ76_RHOSS</name>
<dbReference type="GO" id="GO:0003684">
    <property type="term" value="F:damaged DNA binding"/>
    <property type="evidence" value="ECO:0007669"/>
    <property type="project" value="TreeGrafter"/>
</dbReference>
<dbReference type="PANTHER" id="PTHR15107:SF0">
    <property type="entry name" value="DNA ENDONUCLEASE ACTIVATOR CTP1 C-TERMINAL DOMAIN-CONTAINING PROTEIN"/>
    <property type="match status" value="1"/>
</dbReference>
<accession>A0A834HJ76</accession>
<feature type="coiled-coil region" evidence="1">
    <location>
        <begin position="164"/>
        <end position="195"/>
    </location>
</feature>
<reference evidence="2" key="1">
    <citation type="submission" date="2019-11" db="EMBL/GenBank/DDBJ databases">
        <authorList>
            <person name="Liu Y."/>
            <person name="Hou J."/>
            <person name="Li T.-Q."/>
            <person name="Guan C.-H."/>
            <person name="Wu X."/>
            <person name="Wu H.-Z."/>
            <person name="Ling F."/>
            <person name="Zhang R."/>
            <person name="Shi X.-G."/>
            <person name="Ren J.-P."/>
            <person name="Chen E.-F."/>
            <person name="Sun J.-M."/>
        </authorList>
    </citation>
    <scope>NUCLEOTIDE SEQUENCE</scope>
    <source>
        <strain evidence="2">Adult_tree_wgs_1</strain>
        <tissue evidence="2">Leaves</tissue>
    </source>
</reference>
<sequence>MEQNLQKSPQLGHPLDIDDTKYVSGLSTILVATIQEAKDRISQIEYIFCSQLFPNFQSQSKSLQKIYSEARKAAEDAWKKKENDLLLAIENLKHENKLILEENRSLKLEKSKFVNHEDLFPKKIYEIQEELKQPFRKEDLQQKTVEIANGGKMQVNLLEAPEAKAAVQINMEKIVEELEEKNNLLLKKQRGLELENQAVRGELLRKFREVDKGMELQNKLLQLVQSKATLIVQKEKQLKEQEEKTNVLLAKLESLEKDFYVIQEKLSAKTDEVEKEKELCEKLLEENESHLLSSATNEQLLNTYITENKSLTVKLQKVEESLDGLQKELRMRTEELVGGRKSQKQLLQQIDSNNLEMLKIGQQLEVLEKEKTLLLAKIKGLEEKVDKLHVDLRQKNDETSEGMELHGKLLQQIETKDSELLSEKKKRRDVIAAYKSLKSQYNFLLAKCGLTPEIMLPLSKIEDGSDSLRRNSNPVTSPGKLLIKFQLHDVF</sequence>
<keyword evidence="1" id="KW-0175">Coiled coil</keyword>
<feature type="coiled-coil region" evidence="1">
    <location>
        <begin position="364"/>
        <end position="398"/>
    </location>
</feature>
<evidence type="ECO:0000313" key="3">
    <source>
        <dbReference type="Proteomes" id="UP000626092"/>
    </source>
</evidence>
<gene>
    <name evidence="2" type="ORF">RHSIM_Rhsim01G0130600</name>
</gene>
<dbReference type="OrthoDB" id="5801062at2759"/>
<dbReference type="PANTHER" id="PTHR15107">
    <property type="entry name" value="RETINOBLASTOMA BINDING PROTEIN 8"/>
    <property type="match status" value="1"/>
</dbReference>
<dbReference type="EMBL" id="WJXA01000001">
    <property type="protein sequence ID" value="KAF7152004.1"/>
    <property type="molecule type" value="Genomic_DNA"/>
</dbReference>
<evidence type="ECO:0000313" key="2">
    <source>
        <dbReference type="EMBL" id="KAF7152004.1"/>
    </source>
</evidence>
<proteinExistence type="predicted"/>
<organism evidence="2 3">
    <name type="scientific">Rhododendron simsii</name>
    <name type="common">Sims's rhododendron</name>
    <dbReference type="NCBI Taxonomy" id="118357"/>
    <lineage>
        <taxon>Eukaryota</taxon>
        <taxon>Viridiplantae</taxon>
        <taxon>Streptophyta</taxon>
        <taxon>Embryophyta</taxon>
        <taxon>Tracheophyta</taxon>
        <taxon>Spermatophyta</taxon>
        <taxon>Magnoliopsida</taxon>
        <taxon>eudicotyledons</taxon>
        <taxon>Gunneridae</taxon>
        <taxon>Pentapetalae</taxon>
        <taxon>asterids</taxon>
        <taxon>Ericales</taxon>
        <taxon>Ericaceae</taxon>
        <taxon>Ericoideae</taxon>
        <taxon>Rhodoreae</taxon>
        <taxon>Rhododendron</taxon>
    </lineage>
</organism>
<dbReference type="AlphaFoldDB" id="A0A834HJ76"/>
<protein>
    <submittedName>
        <fullName evidence="2">Uncharacterized protein</fullName>
    </submittedName>
</protein>
<comment type="caution">
    <text evidence="2">The sequence shown here is derived from an EMBL/GenBank/DDBJ whole genome shotgun (WGS) entry which is preliminary data.</text>
</comment>
<dbReference type="Proteomes" id="UP000626092">
    <property type="component" value="Unassembled WGS sequence"/>
</dbReference>
<evidence type="ECO:0000256" key="1">
    <source>
        <dbReference type="SAM" id="Coils"/>
    </source>
</evidence>
<keyword evidence="3" id="KW-1185">Reference proteome</keyword>
<dbReference type="GO" id="GO:0010792">
    <property type="term" value="P:DNA double-strand break processing involved in repair via single-strand annealing"/>
    <property type="evidence" value="ECO:0007669"/>
    <property type="project" value="TreeGrafter"/>
</dbReference>
<dbReference type="InterPro" id="IPR033316">
    <property type="entry name" value="RBBP8-like"/>
</dbReference>
<feature type="coiled-coil region" evidence="1">
    <location>
        <begin position="224"/>
        <end position="335"/>
    </location>
</feature>